<keyword evidence="1" id="KW-0472">Membrane</keyword>
<name>A0ABM8Y8R7_9BACI</name>
<evidence type="ECO:0000256" key="1">
    <source>
        <dbReference type="SAM" id="Phobius"/>
    </source>
</evidence>
<sequence>MIFYFSWFILVFLLLACKRQRNKINVILVFILFTLVYGSRDYGGVDDLTYISAFNNAISGNIVYGMENSYLVISRILGGLGFNYKAVFLVYATISFTFMYFAYKKLCNDKYDWIVAMLGFLVFAFFPTITVMRQFAAAAILTYAFTLKLKGRNKLSLVFIGLASLVHVGSVIGFLLFPLFSIKFKPWSKVIIPIICFGIGYFGLSNHFLNWFQKIIPGKYLGYLGNDATSPHVGILHIILFTIYLFQFVLGSLNKNNRLSDRTIDFLERAQMIYFSIFFITLSSGWASRLSIYFILFVPFIFTTFISRFSIERDKKLLYQVCYGAYVLLFIYQVLNLPSSTNMSDLIPYNWSFNFHK</sequence>
<gene>
    <name evidence="2" type="ORF">BACCIP111899_01295</name>
</gene>
<evidence type="ECO:0000313" key="2">
    <source>
        <dbReference type="EMBL" id="CAG9612123.1"/>
    </source>
</evidence>
<organism evidence="2 3">
    <name type="scientific">Bacillus rhizoplanae</name>
    <dbReference type="NCBI Taxonomy" id="2880966"/>
    <lineage>
        <taxon>Bacteria</taxon>
        <taxon>Bacillati</taxon>
        <taxon>Bacillota</taxon>
        <taxon>Bacilli</taxon>
        <taxon>Bacillales</taxon>
        <taxon>Bacillaceae</taxon>
        <taxon>Bacillus</taxon>
    </lineage>
</organism>
<feature type="transmembrane region" description="Helical" evidence="1">
    <location>
        <begin position="115"/>
        <end position="145"/>
    </location>
</feature>
<reference evidence="2 3" key="1">
    <citation type="submission" date="2021-10" db="EMBL/GenBank/DDBJ databases">
        <authorList>
            <person name="Criscuolo A."/>
        </authorList>
    </citation>
    <scope>NUCLEOTIDE SEQUENCE [LARGE SCALE GENOMIC DNA]</scope>
    <source>
        <strain evidence="3">CIP 111899</strain>
    </source>
</reference>
<proteinExistence type="predicted"/>
<feature type="transmembrane region" description="Helical" evidence="1">
    <location>
        <begin position="232"/>
        <end position="254"/>
    </location>
</feature>
<dbReference type="InterPro" id="IPR049458">
    <property type="entry name" value="EpsG-like"/>
</dbReference>
<accession>A0ABM8Y8R7</accession>
<dbReference type="RefSeq" id="WP_230574326.1">
    <property type="nucleotide sequence ID" value="NZ_CAKJTI010000004.1"/>
</dbReference>
<keyword evidence="1" id="KW-1133">Transmembrane helix</keyword>
<feature type="transmembrane region" description="Helical" evidence="1">
    <location>
        <begin position="292"/>
        <end position="310"/>
    </location>
</feature>
<keyword evidence="3" id="KW-1185">Reference proteome</keyword>
<dbReference type="Proteomes" id="UP000789423">
    <property type="component" value="Unassembled WGS sequence"/>
</dbReference>
<keyword evidence="1" id="KW-0812">Transmembrane</keyword>
<feature type="transmembrane region" description="Helical" evidence="1">
    <location>
        <begin position="317"/>
        <end position="335"/>
    </location>
</feature>
<feature type="transmembrane region" description="Helical" evidence="1">
    <location>
        <begin position="190"/>
        <end position="212"/>
    </location>
</feature>
<dbReference type="EMBL" id="CAKJTI010000004">
    <property type="protein sequence ID" value="CAG9612123.1"/>
    <property type="molecule type" value="Genomic_DNA"/>
</dbReference>
<protein>
    <recommendedName>
        <fullName evidence="4">EpsG family protein</fullName>
    </recommendedName>
</protein>
<dbReference type="Pfam" id="PF14897">
    <property type="entry name" value="EpsG"/>
    <property type="match status" value="1"/>
</dbReference>
<feature type="transmembrane region" description="Helical" evidence="1">
    <location>
        <begin position="84"/>
        <end position="103"/>
    </location>
</feature>
<comment type="caution">
    <text evidence="2">The sequence shown here is derived from an EMBL/GenBank/DDBJ whole genome shotgun (WGS) entry which is preliminary data.</text>
</comment>
<evidence type="ECO:0008006" key="4">
    <source>
        <dbReference type="Google" id="ProtNLM"/>
    </source>
</evidence>
<evidence type="ECO:0000313" key="3">
    <source>
        <dbReference type="Proteomes" id="UP000789423"/>
    </source>
</evidence>
<feature type="transmembrane region" description="Helical" evidence="1">
    <location>
        <begin position="157"/>
        <end position="178"/>
    </location>
</feature>